<feature type="compositionally biased region" description="Polar residues" evidence="2">
    <location>
        <begin position="741"/>
        <end position="761"/>
    </location>
</feature>
<feature type="compositionally biased region" description="Low complexity" evidence="2">
    <location>
        <begin position="499"/>
        <end position="509"/>
    </location>
</feature>
<dbReference type="AlphaFoldDB" id="A0A078ACH0"/>
<protein>
    <submittedName>
        <fullName evidence="3">Uncharacterized protein</fullName>
    </submittedName>
</protein>
<evidence type="ECO:0000256" key="2">
    <source>
        <dbReference type="SAM" id="MobiDB-lite"/>
    </source>
</evidence>
<feature type="compositionally biased region" description="Polar residues" evidence="2">
    <location>
        <begin position="451"/>
        <end position="478"/>
    </location>
</feature>
<evidence type="ECO:0000313" key="4">
    <source>
        <dbReference type="Proteomes" id="UP000039865"/>
    </source>
</evidence>
<accession>A0A078ACH0</accession>
<sequence length="865" mass="99774">MDQDKYQSRQNREYIKQRVSNIIKDITKSNSASSSSTMKENNLISEMAKTVSGTPYKRSQVVSSALYNHQNNSALNSFQTSIMIPESEKSDSNQRYQAEIEKLKKTLNEMSDRENKMSQQLNQHEQQIEMKDSFINQLELKDEIIKDQQNSLMGLEQQIEYLVQLNKDLNQRVSQSLLECQKYRAYNDQNQMKINILESEINLLRQENERIRMKPMIHSKQTQTIQRVKLDAMTCTSEFPTVIPRNSNMETFADKDLNFTLNNQQQEFDKNFGSSTITSPKCQSSYMQTPTRSALQQFINNSSTKKKDDLYRSHLFNRSSAIKETQTNTIKISRNSQIYQSNSAINHDHQGLQGCPKQNQNLKCSVQNKMSSTAQLANFITKAPQNPNRVNANQILVKSPEKSKLTKSCEKVKQIMNEKRNELKLVSPSAKDYESSCKDQLRCPRRDIASDPNTTKANTNLQRTPQNTKKSANNSYQKASSILRQRYQSTIPQNLTPVRQQRTIQQQTQGSQLNSHRSDIPIAPVAIQKSEQKKQSVLTQYTTKPQNIKTIRSNQISNKSLNIKQQSQTSRSMLKSDSDASLGKSQLIIQKIKICQQQSQQQQPIQIIDKSKIVNSNQHIQSILIKQGILKSNLSQSILNSEAQLVSIPSNPELRIDNVNKLFLDQLQSLDNNQQNICIKRKAILEEEKKRGLIQKIQIKDEKIHNLIEIKKQEQHFRDLTYEQRRDQFKNEVKERRENLSKTPNKNIRTSSAQNTHMNSVSRNNCCNYNGRNSNLVQLKTDESQIMLMDEASAFKTQYTDIQFNAQMMQQSCVSPLRKTIRPRASEGKVSRKFLVNPEEEDEAPQPLNVKISPIVNQQKMNYEM</sequence>
<name>A0A078ACH0_STYLE</name>
<feature type="compositionally biased region" description="Basic and acidic residues" evidence="2">
    <location>
        <begin position="431"/>
        <end position="449"/>
    </location>
</feature>
<dbReference type="Proteomes" id="UP000039865">
    <property type="component" value="Unassembled WGS sequence"/>
</dbReference>
<reference evidence="3 4" key="1">
    <citation type="submission" date="2014-06" db="EMBL/GenBank/DDBJ databases">
        <authorList>
            <person name="Swart Estienne"/>
        </authorList>
    </citation>
    <scope>NUCLEOTIDE SEQUENCE [LARGE SCALE GENOMIC DNA]</scope>
    <source>
        <strain evidence="3 4">130c</strain>
    </source>
</reference>
<feature type="region of interest" description="Disordered" evidence="2">
    <location>
        <begin position="426"/>
        <end position="478"/>
    </location>
</feature>
<feature type="coiled-coil region" evidence="1">
    <location>
        <begin position="86"/>
        <end position="127"/>
    </location>
</feature>
<dbReference type="EMBL" id="CCKQ01008488">
    <property type="protein sequence ID" value="CDW79945.1"/>
    <property type="molecule type" value="Genomic_DNA"/>
</dbReference>
<keyword evidence="4" id="KW-1185">Reference proteome</keyword>
<feature type="region of interest" description="Disordered" evidence="2">
    <location>
        <begin position="491"/>
        <end position="516"/>
    </location>
</feature>
<dbReference type="InParanoid" id="A0A078ACH0"/>
<feature type="region of interest" description="Disordered" evidence="2">
    <location>
        <begin position="732"/>
        <end position="761"/>
    </location>
</feature>
<gene>
    <name evidence="3" type="primary">Contig18631.g19796</name>
    <name evidence="3" type="ORF">STYLEM_8937</name>
</gene>
<organism evidence="3 4">
    <name type="scientific">Stylonychia lemnae</name>
    <name type="common">Ciliate</name>
    <dbReference type="NCBI Taxonomy" id="5949"/>
    <lineage>
        <taxon>Eukaryota</taxon>
        <taxon>Sar</taxon>
        <taxon>Alveolata</taxon>
        <taxon>Ciliophora</taxon>
        <taxon>Intramacronucleata</taxon>
        <taxon>Spirotrichea</taxon>
        <taxon>Stichotrichia</taxon>
        <taxon>Sporadotrichida</taxon>
        <taxon>Oxytrichidae</taxon>
        <taxon>Stylonychinae</taxon>
        <taxon>Stylonychia</taxon>
    </lineage>
</organism>
<keyword evidence="1" id="KW-0175">Coiled coil</keyword>
<evidence type="ECO:0000313" key="3">
    <source>
        <dbReference type="EMBL" id="CDW79945.1"/>
    </source>
</evidence>
<feature type="coiled-coil region" evidence="1">
    <location>
        <begin position="152"/>
        <end position="214"/>
    </location>
</feature>
<evidence type="ECO:0000256" key="1">
    <source>
        <dbReference type="SAM" id="Coils"/>
    </source>
</evidence>
<proteinExistence type="predicted"/>